<dbReference type="RefSeq" id="WP_254573295.1">
    <property type="nucleotide sequence ID" value="NZ_CP098502.1"/>
</dbReference>
<reference evidence="3 4" key="1">
    <citation type="submission" date="2022-06" db="EMBL/GenBank/DDBJ databases">
        <title>Paraconexibacter antarcticus.</title>
        <authorList>
            <person name="Kim C.S."/>
        </authorList>
    </citation>
    <scope>NUCLEOTIDE SEQUENCE [LARGE SCALE GENOMIC DNA]</scope>
    <source>
        <strain evidence="3 4">02-257</strain>
    </source>
</reference>
<evidence type="ECO:0000313" key="4">
    <source>
        <dbReference type="Proteomes" id="UP001056035"/>
    </source>
</evidence>
<evidence type="ECO:0000259" key="2">
    <source>
        <dbReference type="Pfam" id="PF12850"/>
    </source>
</evidence>
<dbReference type="InterPro" id="IPR011152">
    <property type="entry name" value="Pesterase_MJ0912"/>
</dbReference>
<protein>
    <submittedName>
        <fullName evidence="3">Metallophosphatase family protein</fullName>
    </submittedName>
</protein>
<feature type="domain" description="Calcineurin-like phosphoesterase" evidence="2">
    <location>
        <begin position="1"/>
        <end position="205"/>
    </location>
</feature>
<dbReference type="InterPro" id="IPR024654">
    <property type="entry name" value="Calcineurin-like_PHP_lpxH"/>
</dbReference>
<dbReference type="CDD" id="cd00838">
    <property type="entry name" value="MPP_superfamily"/>
    <property type="match status" value="1"/>
</dbReference>
<dbReference type="Pfam" id="PF12850">
    <property type="entry name" value="Metallophos_2"/>
    <property type="match status" value="1"/>
</dbReference>
<dbReference type="EMBL" id="CP098502">
    <property type="protein sequence ID" value="UTI66627.1"/>
    <property type="molecule type" value="Genomic_DNA"/>
</dbReference>
<dbReference type="Proteomes" id="UP001056035">
    <property type="component" value="Chromosome"/>
</dbReference>
<proteinExistence type="inferred from homology"/>
<name>A0ABY5E1B5_9ACTN</name>
<dbReference type="Gene3D" id="3.60.21.10">
    <property type="match status" value="1"/>
</dbReference>
<keyword evidence="4" id="KW-1185">Reference proteome</keyword>
<sequence length="243" mass="25561">MLAAVVSDIHANVQAFSTVLAEADALGVDEVWCLGDVVGYGGDPDACVALAVERCDLLLGGNHDLAAVGRLSIEDFSPRARESTEWTARTLSAASVQALMPLQSLAERDAVGLYHGSPRHPVWEYVITAALADLCLNSAAQRVCIVGHSHVAGAFGRRGGQPATGAIRHHGTVTDVSGGEWLLNPGSVGQPRDGDPRAAWLTLDTSTWEATWRRSAYDIAGAQAAIRAAGLPDSLADRLQYGQ</sequence>
<dbReference type="PANTHER" id="PTHR42850:SF2">
    <property type="entry name" value="BLL5683 PROTEIN"/>
    <property type="match status" value="1"/>
</dbReference>
<evidence type="ECO:0000313" key="3">
    <source>
        <dbReference type="EMBL" id="UTI66627.1"/>
    </source>
</evidence>
<dbReference type="InterPro" id="IPR029052">
    <property type="entry name" value="Metallo-depent_PP-like"/>
</dbReference>
<accession>A0ABY5E1B5</accession>
<evidence type="ECO:0000256" key="1">
    <source>
        <dbReference type="ARBA" id="ARBA00008950"/>
    </source>
</evidence>
<dbReference type="PIRSF" id="PIRSF000883">
    <property type="entry name" value="Pesterase_MJ0912"/>
    <property type="match status" value="1"/>
</dbReference>
<dbReference type="SUPFAM" id="SSF56300">
    <property type="entry name" value="Metallo-dependent phosphatases"/>
    <property type="match status" value="1"/>
</dbReference>
<comment type="similarity">
    <text evidence="1">Belongs to the metallophosphoesterase superfamily. YfcE family.</text>
</comment>
<gene>
    <name evidence="3" type="ORF">NBH00_10535</name>
</gene>
<organism evidence="3 4">
    <name type="scientific">Paraconexibacter antarcticus</name>
    <dbReference type="NCBI Taxonomy" id="2949664"/>
    <lineage>
        <taxon>Bacteria</taxon>
        <taxon>Bacillati</taxon>
        <taxon>Actinomycetota</taxon>
        <taxon>Thermoleophilia</taxon>
        <taxon>Solirubrobacterales</taxon>
        <taxon>Paraconexibacteraceae</taxon>
        <taxon>Paraconexibacter</taxon>
    </lineage>
</organism>
<dbReference type="InterPro" id="IPR050126">
    <property type="entry name" value="Ap4A_hydrolase"/>
</dbReference>
<dbReference type="PANTHER" id="PTHR42850">
    <property type="entry name" value="METALLOPHOSPHOESTERASE"/>
    <property type="match status" value="1"/>
</dbReference>